<dbReference type="Gramene" id="Solyc01g057530.1.1">
    <property type="protein sequence ID" value="Solyc01g057530.1.1.1"/>
    <property type="gene ID" value="Solyc01g057530.1"/>
</dbReference>
<accession>A0A3Q7EEQ3</accession>
<dbReference type="EnsemblPlants" id="Solyc01g057530.1.1">
    <property type="protein sequence ID" value="Solyc01g057530.1.1.1"/>
    <property type="gene ID" value="Solyc01g057530.1"/>
</dbReference>
<dbReference type="PaxDb" id="4081-Solyc01g057530.1.1"/>
<dbReference type="InParanoid" id="A0A3Q7EEQ3"/>
<evidence type="ECO:0000313" key="2">
    <source>
        <dbReference type="Proteomes" id="UP000004994"/>
    </source>
</evidence>
<proteinExistence type="predicted"/>
<evidence type="ECO:0000313" key="1">
    <source>
        <dbReference type="EnsemblPlants" id="Solyc01g057530.1.1.1"/>
    </source>
</evidence>
<dbReference type="Proteomes" id="UP000004994">
    <property type="component" value="Chromosome 1"/>
</dbReference>
<reference evidence="1" key="1">
    <citation type="journal article" date="2012" name="Nature">
        <title>The tomato genome sequence provides insights into fleshy fruit evolution.</title>
        <authorList>
            <consortium name="Tomato Genome Consortium"/>
        </authorList>
    </citation>
    <scope>NUCLEOTIDE SEQUENCE [LARGE SCALE GENOMIC DNA]</scope>
    <source>
        <strain evidence="1">cv. Heinz 1706</strain>
    </source>
</reference>
<dbReference type="AlphaFoldDB" id="A0A3Q7EEQ3"/>
<protein>
    <submittedName>
        <fullName evidence="1">Uncharacterized protein</fullName>
    </submittedName>
</protein>
<keyword evidence="2" id="KW-1185">Reference proteome</keyword>
<sequence length="103" mass="11767">MSILFKNSLPLLKKGPENERTVLLIPLRTLSAYSFPSHSGAEPSISLRHVPRDPDQYAYEWEGNYPGHRPNSFPSIASTWPLKKAKAGRETRPTYCLLPWFKL</sequence>
<organism evidence="1">
    <name type="scientific">Solanum lycopersicum</name>
    <name type="common">Tomato</name>
    <name type="synonym">Lycopersicon esculentum</name>
    <dbReference type="NCBI Taxonomy" id="4081"/>
    <lineage>
        <taxon>Eukaryota</taxon>
        <taxon>Viridiplantae</taxon>
        <taxon>Streptophyta</taxon>
        <taxon>Embryophyta</taxon>
        <taxon>Tracheophyta</taxon>
        <taxon>Spermatophyta</taxon>
        <taxon>Magnoliopsida</taxon>
        <taxon>eudicotyledons</taxon>
        <taxon>Gunneridae</taxon>
        <taxon>Pentapetalae</taxon>
        <taxon>asterids</taxon>
        <taxon>lamiids</taxon>
        <taxon>Solanales</taxon>
        <taxon>Solanaceae</taxon>
        <taxon>Solanoideae</taxon>
        <taxon>Solaneae</taxon>
        <taxon>Solanum</taxon>
        <taxon>Solanum subgen. Lycopersicon</taxon>
    </lineage>
</organism>
<name>A0A3Q7EEQ3_SOLLC</name>
<reference evidence="1" key="2">
    <citation type="submission" date="2019-01" db="UniProtKB">
        <authorList>
            <consortium name="EnsemblPlants"/>
        </authorList>
    </citation>
    <scope>IDENTIFICATION</scope>
    <source>
        <strain evidence="1">cv. Heinz 1706</strain>
    </source>
</reference>